<keyword evidence="1" id="KW-0677">Repeat</keyword>
<evidence type="ECO:0000259" key="4">
    <source>
        <dbReference type="PROSITE" id="PS50893"/>
    </source>
</evidence>
<evidence type="ECO:0000256" key="3">
    <source>
        <dbReference type="ARBA" id="ARBA00022840"/>
    </source>
</evidence>
<feature type="domain" description="ABC transporter" evidence="4">
    <location>
        <begin position="292"/>
        <end position="495"/>
    </location>
</feature>
<comment type="caution">
    <text evidence="5">The sequence shown here is derived from an EMBL/GenBank/DDBJ whole genome shotgun (WGS) entry which is preliminary data.</text>
</comment>
<dbReference type="PROSITE" id="PS50893">
    <property type="entry name" value="ABC_TRANSPORTER_2"/>
    <property type="match status" value="2"/>
</dbReference>
<dbReference type="RefSeq" id="WP_076958742.1">
    <property type="nucleotide sequence ID" value="NZ_MLCO01000188.1"/>
</dbReference>
<organism evidence="5 6">
    <name type="scientific">Teichococcus deserti</name>
    <dbReference type="NCBI Taxonomy" id="1817963"/>
    <lineage>
        <taxon>Bacteria</taxon>
        <taxon>Pseudomonadati</taxon>
        <taxon>Pseudomonadota</taxon>
        <taxon>Alphaproteobacteria</taxon>
        <taxon>Acetobacterales</taxon>
        <taxon>Roseomonadaceae</taxon>
        <taxon>Roseomonas</taxon>
    </lineage>
</organism>
<proteinExistence type="predicted"/>
<keyword evidence="6" id="KW-1185">Reference proteome</keyword>
<dbReference type="InterPro" id="IPR027417">
    <property type="entry name" value="P-loop_NTPase"/>
</dbReference>
<feature type="domain" description="ABC transporter" evidence="4">
    <location>
        <begin position="3"/>
        <end position="217"/>
    </location>
</feature>
<evidence type="ECO:0000256" key="2">
    <source>
        <dbReference type="ARBA" id="ARBA00022741"/>
    </source>
</evidence>
<dbReference type="InterPro" id="IPR003593">
    <property type="entry name" value="AAA+_ATPase"/>
</dbReference>
<evidence type="ECO:0000313" key="6">
    <source>
        <dbReference type="Proteomes" id="UP000188879"/>
    </source>
</evidence>
<sequence>MILQAQGLALAPLFDGLSLSLAAGDRLGLVAINGAGKSSLLRCLAGQQAPTAGRLTLARGATALLVPQELPEILAGLTLAEALRRAIPPAERAAGAWRAEAMLEELEAPAALRETVLGQLSGGWQRLALLGRGFLADPALLLLDEPTNHLDLARIDLLARWATAPGAPALVVASHDRFFLHECCPRTLFLRPADSFLAPAPYGRAVGLLAEREEAQAGRAARAAGEADRLRRSAAELKNVGVNRRSDAALRKSAQLGRRAAAVEASAPPPAAAPRAGTIRLAAGALHARRLLTVEDQWVAAPDGRRLFRSGTLAIGAGERLVLLGANGSGKSSFLRLLRQAIATPLPGITASAALRPGYLDQALAHLPPGSSAERLIAGLTTGGDAAARRLLAGAGIPVPDQKRELKTMSPGQRARLGLLALRLQQPNFFILDEPTNHLDIPGREALEEAVLEASVQQAGAACLMVSHDRHCIARLGTRFLRIEAGRLREVAGPD</sequence>
<protein>
    <recommendedName>
        <fullName evidence="4">ABC transporter domain-containing protein</fullName>
    </recommendedName>
</protein>
<accession>A0A1V2GYZ9</accession>
<name>A0A1V2GYZ9_9PROT</name>
<dbReference type="Proteomes" id="UP000188879">
    <property type="component" value="Unassembled WGS sequence"/>
</dbReference>
<dbReference type="PROSITE" id="PS00211">
    <property type="entry name" value="ABC_TRANSPORTER_1"/>
    <property type="match status" value="1"/>
</dbReference>
<evidence type="ECO:0000313" key="5">
    <source>
        <dbReference type="EMBL" id="ONG50459.1"/>
    </source>
</evidence>
<dbReference type="SMART" id="SM00382">
    <property type="entry name" value="AAA"/>
    <property type="match status" value="2"/>
</dbReference>
<dbReference type="AlphaFoldDB" id="A0A1V2GYZ9"/>
<dbReference type="OrthoDB" id="9808609at2"/>
<dbReference type="Pfam" id="PF00005">
    <property type="entry name" value="ABC_tran"/>
    <property type="match status" value="2"/>
</dbReference>
<dbReference type="GO" id="GO:0005524">
    <property type="term" value="F:ATP binding"/>
    <property type="evidence" value="ECO:0007669"/>
    <property type="project" value="UniProtKB-KW"/>
</dbReference>
<dbReference type="InterPro" id="IPR003439">
    <property type="entry name" value="ABC_transporter-like_ATP-bd"/>
</dbReference>
<dbReference type="Gene3D" id="3.40.50.300">
    <property type="entry name" value="P-loop containing nucleotide triphosphate hydrolases"/>
    <property type="match status" value="2"/>
</dbReference>
<dbReference type="InterPro" id="IPR017871">
    <property type="entry name" value="ABC_transporter-like_CS"/>
</dbReference>
<dbReference type="InterPro" id="IPR050611">
    <property type="entry name" value="ABCF"/>
</dbReference>
<keyword evidence="2" id="KW-0547">Nucleotide-binding</keyword>
<dbReference type="GO" id="GO:0016887">
    <property type="term" value="F:ATP hydrolysis activity"/>
    <property type="evidence" value="ECO:0007669"/>
    <property type="project" value="InterPro"/>
</dbReference>
<dbReference type="EMBL" id="MLCO01000188">
    <property type="protein sequence ID" value="ONG50459.1"/>
    <property type="molecule type" value="Genomic_DNA"/>
</dbReference>
<dbReference type="SUPFAM" id="SSF52540">
    <property type="entry name" value="P-loop containing nucleoside triphosphate hydrolases"/>
    <property type="match status" value="2"/>
</dbReference>
<keyword evidence="3" id="KW-0067">ATP-binding</keyword>
<reference evidence="5 6" key="1">
    <citation type="submission" date="2016-10" db="EMBL/GenBank/DDBJ databases">
        <title>Draft Genome sequence of Roseomonas sp. strain M3.</title>
        <authorList>
            <person name="Subhash Y."/>
            <person name="Lee S."/>
        </authorList>
    </citation>
    <scope>NUCLEOTIDE SEQUENCE [LARGE SCALE GENOMIC DNA]</scope>
    <source>
        <strain evidence="5 6">M3</strain>
    </source>
</reference>
<dbReference type="PANTHER" id="PTHR19211">
    <property type="entry name" value="ATP-BINDING TRANSPORT PROTEIN-RELATED"/>
    <property type="match status" value="1"/>
</dbReference>
<gene>
    <name evidence="5" type="ORF">BKE38_18220</name>
</gene>
<evidence type="ECO:0000256" key="1">
    <source>
        <dbReference type="ARBA" id="ARBA00022737"/>
    </source>
</evidence>
<dbReference type="PANTHER" id="PTHR19211:SF14">
    <property type="entry name" value="ATP-BINDING CASSETTE SUB-FAMILY F MEMBER 1"/>
    <property type="match status" value="1"/>
</dbReference>